<dbReference type="EMBL" id="CAJPIN010036300">
    <property type="protein sequence ID" value="CAG2064708.1"/>
    <property type="molecule type" value="Genomic_DNA"/>
</dbReference>
<gene>
    <name evidence="1" type="ORF">TPAB3V08_LOCUS11653</name>
</gene>
<name>A0ABN7PA66_TIMPD</name>
<proteinExistence type="predicted"/>
<organism evidence="1 2">
    <name type="scientific">Timema podura</name>
    <name type="common">Walking stick</name>
    <dbReference type="NCBI Taxonomy" id="61482"/>
    <lineage>
        <taxon>Eukaryota</taxon>
        <taxon>Metazoa</taxon>
        <taxon>Ecdysozoa</taxon>
        <taxon>Arthropoda</taxon>
        <taxon>Hexapoda</taxon>
        <taxon>Insecta</taxon>
        <taxon>Pterygota</taxon>
        <taxon>Neoptera</taxon>
        <taxon>Polyneoptera</taxon>
        <taxon>Phasmatodea</taxon>
        <taxon>Timematodea</taxon>
        <taxon>Timematoidea</taxon>
        <taxon>Timematidae</taxon>
        <taxon>Timema</taxon>
    </lineage>
</organism>
<sequence>MHQKSSQKKRNLRSQKESEGLKLQILMEIQGTQQTPTRIYKSC</sequence>
<reference evidence="1" key="1">
    <citation type="submission" date="2021-03" db="EMBL/GenBank/DDBJ databases">
        <authorList>
            <person name="Tran Van P."/>
        </authorList>
    </citation>
    <scope>NUCLEOTIDE SEQUENCE</scope>
</reference>
<evidence type="ECO:0000313" key="1">
    <source>
        <dbReference type="EMBL" id="CAG2064708.1"/>
    </source>
</evidence>
<comment type="caution">
    <text evidence="1">The sequence shown here is derived from an EMBL/GenBank/DDBJ whole genome shotgun (WGS) entry which is preliminary data.</text>
</comment>
<keyword evidence="2" id="KW-1185">Reference proteome</keyword>
<dbReference type="Proteomes" id="UP001153148">
    <property type="component" value="Unassembled WGS sequence"/>
</dbReference>
<accession>A0ABN7PA66</accession>
<protein>
    <submittedName>
        <fullName evidence="1">Uncharacterized protein</fullName>
    </submittedName>
</protein>
<evidence type="ECO:0000313" key="2">
    <source>
        <dbReference type="Proteomes" id="UP001153148"/>
    </source>
</evidence>